<reference evidence="1 2" key="1">
    <citation type="submission" date="2019-07" db="EMBL/GenBank/DDBJ databases">
        <title>Complete Genome Sequence of Leptotrichia wadei Strain JMUB3933.</title>
        <authorList>
            <person name="Watanabe S."/>
            <person name="Cui L."/>
        </authorList>
    </citation>
    <scope>NUCLEOTIDE SEQUENCE [LARGE SCALE GENOMIC DNA]</scope>
    <source>
        <strain evidence="1 2">JMUB3933</strain>
    </source>
</reference>
<gene>
    <name evidence="1" type="ORF">JMUB3933_1866</name>
</gene>
<dbReference type="AlphaFoldDB" id="A0A510K9N1"/>
<protein>
    <submittedName>
        <fullName evidence="1">Uncharacterized protein</fullName>
    </submittedName>
</protein>
<proteinExistence type="predicted"/>
<dbReference type="RefSeq" id="WP_146961769.1">
    <property type="nucleotide sequence ID" value="NZ_AP019834.1"/>
</dbReference>
<name>A0A510K9N1_9FUSO</name>
<dbReference type="Pfam" id="PF20765">
    <property type="entry name" value="Phage_tail_terminator_8"/>
    <property type="match status" value="1"/>
</dbReference>
<dbReference type="Proteomes" id="UP000321397">
    <property type="component" value="Chromosome"/>
</dbReference>
<dbReference type="InterPro" id="IPR049254">
    <property type="entry name" value="Phage_tail_terminator"/>
</dbReference>
<evidence type="ECO:0000313" key="1">
    <source>
        <dbReference type="EMBL" id="BBM48350.1"/>
    </source>
</evidence>
<evidence type="ECO:0000313" key="2">
    <source>
        <dbReference type="Proteomes" id="UP000321397"/>
    </source>
</evidence>
<accession>A0A510K9N1</accession>
<dbReference type="EMBL" id="AP019834">
    <property type="protein sequence ID" value="BBM48350.1"/>
    <property type="molecule type" value="Genomic_DNA"/>
</dbReference>
<sequence>MLNEIVNAIGLKLSENFEGIDVHREELEQGFKEPCFFIDLLNPNEKQIVGNRYLRSYLLTSYIFLRIKGSRYI</sequence>
<organism evidence="1 2">
    <name type="scientific">Leptotrichia wadei</name>
    <dbReference type="NCBI Taxonomy" id="157687"/>
    <lineage>
        <taxon>Bacteria</taxon>
        <taxon>Fusobacteriati</taxon>
        <taxon>Fusobacteriota</taxon>
        <taxon>Fusobacteriia</taxon>
        <taxon>Fusobacteriales</taxon>
        <taxon>Leptotrichiaceae</taxon>
        <taxon>Leptotrichia</taxon>
    </lineage>
</organism>